<dbReference type="EMBL" id="PGCI01000886">
    <property type="protein sequence ID" value="PLW12422.1"/>
    <property type="molecule type" value="Genomic_DNA"/>
</dbReference>
<organism evidence="2 4">
    <name type="scientific">Puccinia coronata f. sp. avenae</name>
    <dbReference type="NCBI Taxonomy" id="200324"/>
    <lineage>
        <taxon>Eukaryota</taxon>
        <taxon>Fungi</taxon>
        <taxon>Dikarya</taxon>
        <taxon>Basidiomycota</taxon>
        <taxon>Pucciniomycotina</taxon>
        <taxon>Pucciniomycetes</taxon>
        <taxon>Pucciniales</taxon>
        <taxon>Pucciniaceae</taxon>
        <taxon>Puccinia</taxon>
    </lineage>
</organism>
<evidence type="ECO:0000256" key="1">
    <source>
        <dbReference type="SAM" id="MobiDB-lite"/>
    </source>
</evidence>
<comment type="caution">
    <text evidence="2">The sequence shown here is derived from an EMBL/GenBank/DDBJ whole genome shotgun (WGS) entry which is preliminary data.</text>
</comment>
<feature type="region of interest" description="Disordered" evidence="1">
    <location>
        <begin position="1"/>
        <end position="26"/>
    </location>
</feature>
<gene>
    <name evidence="3" type="ORF">PCASD_00300</name>
    <name evidence="2" type="ORF">PCASD_21419</name>
</gene>
<protein>
    <submittedName>
        <fullName evidence="2">Uncharacterized protein</fullName>
    </submittedName>
</protein>
<dbReference type="Proteomes" id="UP000235392">
    <property type="component" value="Unassembled WGS sequence"/>
</dbReference>
<evidence type="ECO:0000313" key="4">
    <source>
        <dbReference type="Proteomes" id="UP000235392"/>
    </source>
</evidence>
<evidence type="ECO:0000313" key="2">
    <source>
        <dbReference type="EMBL" id="PLW12422.1"/>
    </source>
</evidence>
<dbReference type="EMBL" id="PGCI01000005">
    <property type="protein sequence ID" value="PLW51439.1"/>
    <property type="molecule type" value="Genomic_DNA"/>
</dbReference>
<proteinExistence type="predicted"/>
<reference evidence="2 4" key="1">
    <citation type="submission" date="2017-11" db="EMBL/GenBank/DDBJ databases">
        <title>De novo assembly and phasing of dikaryotic genomes from two isolates of Puccinia coronata f. sp. avenae, the causal agent of oat crown rust.</title>
        <authorList>
            <person name="Miller M.E."/>
            <person name="Zhang Y."/>
            <person name="Omidvar V."/>
            <person name="Sperschneider J."/>
            <person name="Schwessinger B."/>
            <person name="Raley C."/>
            <person name="Palmer J.M."/>
            <person name="Garnica D."/>
            <person name="Upadhyaya N."/>
            <person name="Rathjen J."/>
            <person name="Taylor J.M."/>
            <person name="Park R.F."/>
            <person name="Dodds P.N."/>
            <person name="Hirsch C.D."/>
            <person name="Kianian S.F."/>
            <person name="Figueroa M."/>
        </authorList>
    </citation>
    <scope>NUCLEOTIDE SEQUENCE [LARGE SCALE GENOMIC DNA]</scope>
    <source>
        <strain evidence="2">12SD80</strain>
    </source>
</reference>
<accession>A0A2N5SGN2</accession>
<evidence type="ECO:0000313" key="3">
    <source>
        <dbReference type="EMBL" id="PLW51439.1"/>
    </source>
</evidence>
<dbReference type="AlphaFoldDB" id="A0A2N5SGN2"/>
<name>A0A2N5SGN2_9BASI</name>
<sequence length="103" mass="11123">MSTTPIKMEDELSVPSEQVPTPAPPPQLTKVELKCSLWFENPFALPPAGSPLSLAREETVYDIANTAHPLHMELEEGVMTFGAFKNAIISEIGSTAPLASFVL</sequence>